<protein>
    <submittedName>
        <fullName evidence="1">Uncharacterized protein</fullName>
    </submittedName>
</protein>
<reference evidence="1" key="1">
    <citation type="journal article" date="2015" name="Nature">
        <title>Complex archaea that bridge the gap between prokaryotes and eukaryotes.</title>
        <authorList>
            <person name="Spang A."/>
            <person name="Saw J.H."/>
            <person name="Jorgensen S.L."/>
            <person name="Zaremba-Niedzwiedzka K."/>
            <person name="Martijn J."/>
            <person name="Lind A.E."/>
            <person name="van Eijk R."/>
            <person name="Schleper C."/>
            <person name="Guy L."/>
            <person name="Ettema T.J."/>
        </authorList>
    </citation>
    <scope>NUCLEOTIDE SEQUENCE</scope>
</reference>
<evidence type="ECO:0000313" key="1">
    <source>
        <dbReference type="EMBL" id="KKM60792.1"/>
    </source>
</evidence>
<sequence>MTFDEAKQCFREEIMHRWSNWQPEEVEIKDWSWALKPFSKACVEFAARQHKIDCDWKNPSISKVIKICKEREPENVKSNKKISRKWPIWIQHAVKGWQRQVCIIGDCDKDMAMRIAHKQREAYERIYGEKFVVIQEG</sequence>
<dbReference type="EMBL" id="LAZR01011609">
    <property type="protein sequence ID" value="KKM60792.1"/>
    <property type="molecule type" value="Genomic_DNA"/>
</dbReference>
<name>A0A0F9LUQ0_9ZZZZ</name>
<gene>
    <name evidence="1" type="ORF">LCGC14_1538270</name>
</gene>
<organism evidence="1">
    <name type="scientific">marine sediment metagenome</name>
    <dbReference type="NCBI Taxonomy" id="412755"/>
    <lineage>
        <taxon>unclassified sequences</taxon>
        <taxon>metagenomes</taxon>
        <taxon>ecological metagenomes</taxon>
    </lineage>
</organism>
<proteinExistence type="predicted"/>
<accession>A0A0F9LUQ0</accession>
<dbReference type="AlphaFoldDB" id="A0A0F9LUQ0"/>
<comment type="caution">
    <text evidence="1">The sequence shown here is derived from an EMBL/GenBank/DDBJ whole genome shotgun (WGS) entry which is preliminary data.</text>
</comment>